<keyword evidence="4" id="KW-0812">Transmembrane</keyword>
<dbReference type="InterPro" id="IPR012910">
    <property type="entry name" value="Plug_dom"/>
</dbReference>
<dbReference type="InterPro" id="IPR000531">
    <property type="entry name" value="Beta-barrel_TonB"/>
</dbReference>
<evidence type="ECO:0000256" key="5">
    <source>
        <dbReference type="ARBA" id="ARBA00023077"/>
    </source>
</evidence>
<dbReference type="EMBL" id="ANIN01000001">
    <property type="protein sequence ID" value="ELA09061.1"/>
    <property type="molecule type" value="Genomic_DNA"/>
</dbReference>
<dbReference type="GO" id="GO:0044718">
    <property type="term" value="P:siderophore transmembrane transport"/>
    <property type="evidence" value="ECO:0007669"/>
    <property type="project" value="TreeGrafter"/>
</dbReference>
<feature type="domain" description="TonB-dependent receptor plug" evidence="11">
    <location>
        <begin position="77"/>
        <end position="175"/>
    </location>
</feature>
<dbReference type="PANTHER" id="PTHR30069:SF40">
    <property type="entry name" value="TONB-DEPENDENT RECEPTOR NMB0964-RELATED"/>
    <property type="match status" value="1"/>
</dbReference>
<dbReference type="InterPro" id="IPR037066">
    <property type="entry name" value="Plug_dom_sf"/>
</dbReference>
<dbReference type="RefSeq" id="WP_009501464.1">
    <property type="nucleotide sequence ID" value="NZ_ANIN01000001.1"/>
</dbReference>
<dbReference type="eggNOG" id="COG4206">
    <property type="taxonomic scope" value="Bacteria"/>
</dbReference>
<keyword evidence="6 8" id="KW-0472">Membrane</keyword>
<keyword evidence="7" id="KW-0998">Cell outer membrane</keyword>
<feature type="chain" id="PRO_5003957933" evidence="9">
    <location>
        <begin position="26"/>
        <end position="867"/>
    </location>
</feature>
<comment type="caution">
    <text evidence="12">The sequence shown here is derived from an EMBL/GenBank/DDBJ whole genome shotgun (WGS) entry which is preliminary data.</text>
</comment>
<evidence type="ECO:0000256" key="6">
    <source>
        <dbReference type="ARBA" id="ARBA00023136"/>
    </source>
</evidence>
<evidence type="ECO:0000259" key="11">
    <source>
        <dbReference type="Pfam" id="PF07715"/>
    </source>
</evidence>
<evidence type="ECO:0000256" key="7">
    <source>
        <dbReference type="ARBA" id="ARBA00023237"/>
    </source>
</evidence>
<dbReference type="OrthoDB" id="9795928at2"/>
<keyword evidence="5 8" id="KW-0798">TonB box</keyword>
<keyword evidence="13" id="KW-1185">Reference proteome</keyword>
<comment type="subcellular location">
    <subcellularLocation>
        <location evidence="1">Cell outer membrane</location>
        <topology evidence="1">Multi-pass membrane protein</topology>
    </subcellularLocation>
</comment>
<dbReference type="Pfam" id="PF07715">
    <property type="entry name" value="Plug"/>
    <property type="match status" value="1"/>
</dbReference>
<evidence type="ECO:0000259" key="10">
    <source>
        <dbReference type="Pfam" id="PF00593"/>
    </source>
</evidence>
<dbReference type="Gene3D" id="2.40.170.20">
    <property type="entry name" value="TonB-dependent receptor, beta-barrel domain"/>
    <property type="match status" value="1"/>
</dbReference>
<dbReference type="Pfam" id="PF00593">
    <property type="entry name" value="TonB_dep_Rec_b-barrel"/>
    <property type="match status" value="1"/>
</dbReference>
<evidence type="ECO:0000256" key="9">
    <source>
        <dbReference type="SAM" id="SignalP"/>
    </source>
</evidence>
<name>L2F8J7_9GAMM</name>
<dbReference type="Gene3D" id="2.170.130.10">
    <property type="entry name" value="TonB-dependent receptor, plug domain"/>
    <property type="match status" value="1"/>
</dbReference>
<sequence length="867" mass="98512">MLKHPLALAVTTLLLQNVWHNVAYADVALASAQTDTAQEQSTQTDKQNRKPSVVLDALKLTTQEQTTNLLGDRHNISNNVIQSDSLKQRATTLGDALDGELGIHSNQFGGGASAPIIRGQEGKRVTILQNNADVIDMSHLSPDHAVMVDTVLARQAEVIRGVSNLLYKSGNSAGVVNIIDKKIPDALPTNPFESEVGIRYNTGNDEKLTTAAITTQLGENFVLHAEGLYKKANNYQTPAYTLHKFKDLDQLDDFVKAPKHLADLEKEYDAFKRGEKLHWKDEKYYLTSEKDYLDLKKEYTGHITDVKSEKLDYLPESWANSKAGSLGLSWVNDNGYIGVAVSERKDKYGLPAHNHLYEGCGVISIFDSLYNRPYLARYPQLINTDDINYINPRPDCADHATDNLNHSHGVQSKHGDHASPYVDLTTRRYDVRGEWHNPAPFIDKIRSNLGYVNYQHDEKEGNIVTTSFKNKGKIARLEFTHTPSDNVKALWGIQHTEQDNQGLSPQTEWRKLPLLTQNTLKNSAIFGMGQYAMNNVELEFGTRLEKQTVAMDYDTDYIVNIMKQRSQFLKGKQLNQAINDALEATKPHQKTASSYALGVNWHFLPKYTLSFNVSHQERLPNSQELYAHGMHLATNSFEIGNRHLTKERSNNYELGLKFNDKKLNYKVAGYLYDFDNYIYLSTINEHLGTEKVNHFRHLRINHYDQSPAKFYGVEGQIDYQFNPKYRGLIFADYVKGKLHNLPPIVSDINIFTKQKTYSKQADRYTPRLPPMRFGAKAMADFNDKWSASVEYVRTFDQHKVSKFEAPTPGHNMLNLGLNYQNHTNNLNYLIFLNANNLLNEKVYAHETYLPYIPQIGRNVSLGVNVSF</sequence>
<keyword evidence="2" id="KW-0813">Transport</keyword>
<evidence type="ECO:0000256" key="8">
    <source>
        <dbReference type="RuleBase" id="RU003357"/>
    </source>
</evidence>
<evidence type="ECO:0000256" key="2">
    <source>
        <dbReference type="ARBA" id="ARBA00022448"/>
    </source>
</evidence>
<evidence type="ECO:0000256" key="1">
    <source>
        <dbReference type="ARBA" id="ARBA00004571"/>
    </source>
</evidence>
<evidence type="ECO:0000313" key="12">
    <source>
        <dbReference type="EMBL" id="ELA09061.1"/>
    </source>
</evidence>
<proteinExistence type="inferred from homology"/>
<keyword evidence="12" id="KW-0675">Receptor</keyword>
<dbReference type="STRING" id="1230338.MOMA_01590"/>
<dbReference type="AlphaFoldDB" id="L2F8J7"/>
<keyword evidence="3" id="KW-1134">Transmembrane beta strand</keyword>
<reference evidence="12 13" key="1">
    <citation type="journal article" date="2013" name="Genome Announc.">
        <title>Genome Sequence of Moraxella macacae 0408225, a Novel Bacterial Species Isolated from a Cynomolgus Macaque with Epistaxis.</title>
        <authorList>
            <person name="Ladner J.T."/>
            <person name="Whitehouse C.A."/>
            <person name="Koroleva G.I."/>
            <person name="Palacios G.F."/>
        </authorList>
    </citation>
    <scope>NUCLEOTIDE SEQUENCE [LARGE SCALE GENOMIC DNA]</scope>
    <source>
        <strain evidence="12 13">0408225</strain>
    </source>
</reference>
<evidence type="ECO:0000256" key="3">
    <source>
        <dbReference type="ARBA" id="ARBA00022452"/>
    </source>
</evidence>
<dbReference type="Proteomes" id="UP000023795">
    <property type="component" value="Unassembled WGS sequence"/>
</dbReference>
<organism evidence="12 13">
    <name type="scientific">Moraxella macacae 0408225</name>
    <dbReference type="NCBI Taxonomy" id="1230338"/>
    <lineage>
        <taxon>Bacteria</taxon>
        <taxon>Pseudomonadati</taxon>
        <taxon>Pseudomonadota</taxon>
        <taxon>Gammaproteobacteria</taxon>
        <taxon>Moraxellales</taxon>
        <taxon>Moraxellaceae</taxon>
        <taxon>Moraxella</taxon>
    </lineage>
</organism>
<feature type="signal peptide" evidence="9">
    <location>
        <begin position="1"/>
        <end position="25"/>
    </location>
</feature>
<comment type="similarity">
    <text evidence="8">Belongs to the TonB-dependent receptor family.</text>
</comment>
<dbReference type="SUPFAM" id="SSF56935">
    <property type="entry name" value="Porins"/>
    <property type="match status" value="1"/>
</dbReference>
<dbReference type="GO" id="GO:0009279">
    <property type="term" value="C:cell outer membrane"/>
    <property type="evidence" value="ECO:0007669"/>
    <property type="project" value="UniProtKB-SubCell"/>
</dbReference>
<dbReference type="PATRIC" id="fig|1230338.3.peg.351"/>
<dbReference type="GO" id="GO:0015344">
    <property type="term" value="F:siderophore uptake transmembrane transporter activity"/>
    <property type="evidence" value="ECO:0007669"/>
    <property type="project" value="TreeGrafter"/>
</dbReference>
<feature type="domain" description="TonB-dependent receptor-like beta-barrel" evidence="10">
    <location>
        <begin position="405"/>
        <end position="837"/>
    </location>
</feature>
<evidence type="ECO:0000256" key="4">
    <source>
        <dbReference type="ARBA" id="ARBA00022692"/>
    </source>
</evidence>
<evidence type="ECO:0000313" key="13">
    <source>
        <dbReference type="Proteomes" id="UP000023795"/>
    </source>
</evidence>
<keyword evidence="9" id="KW-0732">Signal</keyword>
<dbReference type="InterPro" id="IPR036942">
    <property type="entry name" value="Beta-barrel_TonB_sf"/>
</dbReference>
<protein>
    <submittedName>
        <fullName evidence="12">Putative TonB-dependent receptor</fullName>
    </submittedName>
</protein>
<dbReference type="PANTHER" id="PTHR30069">
    <property type="entry name" value="TONB-DEPENDENT OUTER MEMBRANE RECEPTOR"/>
    <property type="match status" value="1"/>
</dbReference>
<dbReference type="InterPro" id="IPR039426">
    <property type="entry name" value="TonB-dep_rcpt-like"/>
</dbReference>
<gene>
    <name evidence="12" type="ORF">MOMA_01590</name>
</gene>
<accession>L2F8J7</accession>